<reference evidence="9 11" key="2">
    <citation type="submission" date="2016-10" db="EMBL/GenBank/DDBJ databases">
        <authorList>
            <person name="Varghese N."/>
            <person name="Submissions S."/>
        </authorList>
    </citation>
    <scope>NUCLEOTIDE SEQUENCE [LARGE SCALE GENOMIC DNA]</scope>
    <source>
        <strain evidence="9 11">DSM 22150</strain>
    </source>
</reference>
<organism evidence="8 10">
    <name type="scientific">Trichococcus ilyis</name>
    <dbReference type="NCBI Taxonomy" id="640938"/>
    <lineage>
        <taxon>Bacteria</taxon>
        <taxon>Bacillati</taxon>
        <taxon>Bacillota</taxon>
        <taxon>Bacilli</taxon>
        <taxon>Lactobacillales</taxon>
        <taxon>Carnobacteriaceae</taxon>
        <taxon>Trichococcus</taxon>
    </lineage>
</organism>
<dbReference type="OrthoDB" id="2934570at2"/>
<dbReference type="Proteomes" id="UP000076878">
    <property type="component" value="Unassembled WGS sequence"/>
</dbReference>
<protein>
    <submittedName>
        <fullName evidence="9">ABC transport system permease protein</fullName>
    </submittedName>
    <submittedName>
        <fullName evidence="8">Abc transporter permease protein domain</fullName>
    </submittedName>
</protein>
<accession>A0A143YLV8</accession>
<keyword evidence="3 6" id="KW-0812">Transmembrane</keyword>
<dbReference type="RefSeq" id="WP_068622401.1">
    <property type="nucleotide sequence ID" value="NZ_FJNB01000006.1"/>
</dbReference>
<comment type="subcellular location">
    <subcellularLocation>
        <location evidence="1">Cell membrane</location>
        <topology evidence="1">Multi-pass membrane protein</topology>
    </subcellularLocation>
</comment>
<dbReference type="InterPro" id="IPR003838">
    <property type="entry name" value="ABC3_permease_C"/>
</dbReference>
<evidence type="ECO:0000313" key="11">
    <source>
        <dbReference type="Proteomes" id="UP000199280"/>
    </source>
</evidence>
<name>A0A143YLV8_9LACT</name>
<proteinExistence type="predicted"/>
<feature type="transmembrane region" description="Helical" evidence="6">
    <location>
        <begin position="281"/>
        <end position="306"/>
    </location>
</feature>
<evidence type="ECO:0000256" key="1">
    <source>
        <dbReference type="ARBA" id="ARBA00004651"/>
    </source>
</evidence>
<keyword evidence="11" id="KW-1185">Reference proteome</keyword>
<dbReference type="InterPro" id="IPR038766">
    <property type="entry name" value="Membrane_comp_ABC_pdt"/>
</dbReference>
<dbReference type="PANTHER" id="PTHR30287:SF1">
    <property type="entry name" value="INNER MEMBRANE PROTEIN"/>
    <property type="match status" value="1"/>
</dbReference>
<feature type="transmembrane region" description="Helical" evidence="6">
    <location>
        <begin position="650"/>
        <end position="675"/>
    </location>
</feature>
<keyword evidence="2" id="KW-1003">Cell membrane</keyword>
<feature type="transmembrane region" description="Helical" evidence="6">
    <location>
        <begin position="695"/>
        <end position="724"/>
    </location>
</feature>
<feature type="transmembrane region" description="Helical" evidence="6">
    <location>
        <begin position="14"/>
        <end position="38"/>
    </location>
</feature>
<dbReference type="Proteomes" id="UP000199280">
    <property type="component" value="Unassembled WGS sequence"/>
</dbReference>
<feature type="transmembrane region" description="Helical" evidence="6">
    <location>
        <begin position="744"/>
        <end position="763"/>
    </location>
</feature>
<dbReference type="STRING" id="640938.TR210_1116"/>
<evidence type="ECO:0000313" key="9">
    <source>
        <dbReference type="EMBL" id="SEI92072.1"/>
    </source>
</evidence>
<dbReference type="GO" id="GO:0005886">
    <property type="term" value="C:plasma membrane"/>
    <property type="evidence" value="ECO:0007669"/>
    <property type="project" value="UniProtKB-SubCell"/>
</dbReference>
<gene>
    <name evidence="9" type="ORF">SAMN05216375_10534</name>
    <name evidence="8" type="ORF">TR210_1116</name>
</gene>
<feature type="transmembrane region" description="Helical" evidence="6">
    <location>
        <begin position="372"/>
        <end position="401"/>
    </location>
</feature>
<evidence type="ECO:0000256" key="5">
    <source>
        <dbReference type="ARBA" id="ARBA00023136"/>
    </source>
</evidence>
<evidence type="ECO:0000313" key="8">
    <source>
        <dbReference type="EMBL" id="CZQ93160.1"/>
    </source>
</evidence>
<dbReference type="PANTHER" id="PTHR30287">
    <property type="entry name" value="MEMBRANE COMPONENT OF PREDICTED ABC SUPERFAMILY METABOLITE UPTAKE TRANSPORTER"/>
    <property type="match status" value="1"/>
</dbReference>
<keyword evidence="4 6" id="KW-1133">Transmembrane helix</keyword>
<dbReference type="EMBL" id="FJNB01000006">
    <property type="protein sequence ID" value="CZQ93160.1"/>
    <property type="molecule type" value="Genomic_DNA"/>
</dbReference>
<evidence type="ECO:0000256" key="3">
    <source>
        <dbReference type="ARBA" id="ARBA00022692"/>
    </source>
</evidence>
<dbReference type="Pfam" id="PF02687">
    <property type="entry name" value="FtsX"/>
    <property type="match status" value="2"/>
</dbReference>
<feature type="transmembrane region" description="Helical" evidence="6">
    <location>
        <begin position="449"/>
        <end position="473"/>
    </location>
</feature>
<evidence type="ECO:0000259" key="7">
    <source>
        <dbReference type="Pfam" id="PF02687"/>
    </source>
</evidence>
<evidence type="ECO:0000256" key="2">
    <source>
        <dbReference type="ARBA" id="ARBA00022475"/>
    </source>
</evidence>
<reference evidence="8 10" key="1">
    <citation type="submission" date="2016-02" db="EMBL/GenBank/DDBJ databases">
        <authorList>
            <person name="Wen L."/>
            <person name="He K."/>
            <person name="Yang H."/>
        </authorList>
    </citation>
    <scope>NUCLEOTIDE SEQUENCE [LARGE SCALE GENOMIC DNA]</scope>
    <source>
        <strain evidence="8">Trichococcus_R210</strain>
    </source>
</reference>
<keyword evidence="5 6" id="KW-0472">Membrane</keyword>
<feature type="domain" description="ABC3 transporter permease C-terminal" evidence="7">
    <location>
        <begin position="654"/>
        <end position="772"/>
    </location>
</feature>
<dbReference type="AlphaFoldDB" id="A0A143YLV8"/>
<feature type="transmembrane region" description="Helical" evidence="6">
    <location>
        <begin position="327"/>
        <end position="352"/>
    </location>
</feature>
<evidence type="ECO:0000256" key="4">
    <source>
        <dbReference type="ARBA" id="ARBA00022989"/>
    </source>
</evidence>
<evidence type="ECO:0000256" key="6">
    <source>
        <dbReference type="SAM" id="Phobius"/>
    </source>
</evidence>
<sequence>MLLKNVIKTLRKKWMQLVAIGFIIILSSATYTMMFYGLSGIEEPTEAFLADYNQEDFAVEMLNRVTLEEAAYPIAAALLARGFYSLSDIKKVEPATFYKLMDNRIAEFEARYRDVSLELREYKNTSYVYQGQSHKALLVKDGKSINLSYMEEGRKPSADNEVAVTKVYADKNGLSIGDALIIKNKNYRVTGFVLFPDYTLPMSDETFNLDTGLQTLLLMSDEEYENFDDKESFRLAGMNLTGESIDTAFDKEELPFVSQIADTQTTMRSGAIYDELTQGKVMALGLSLFIAAIAVIIVSILIYNLLHAERGQIGILKALGYRRSEIARPYFVAVMVFAALMLILGYFIGSLYSEPLKKLYLDFYLLPQVKIAQSFTVFATAILVPLLFFSLVSGAIIYRILGENALELLKPHQAKSINRIGRYLSRVLAKAKGSTKFKYLHAIKSTGSFFIFFLGIMFSTILMSFSFMMGGMVDRMTVDYLNKVAYEYEAYLDVTKRLPETRPGDEKFLIYPFASLDGNVVSLQGLSSRNDLYSLYDTEGNDITVNIQNGAVITKRISLKLGIEEGDTIELVVNDDAFPFLVKGVTDEYISDKVYLNIEKLSNILSENSTSRLYSGIYSLKRPSDTYYSTIISKSGLIEQSKAMSNYTQFISNVMIGGSAIIAASILFVLTSFTVEKNYYVISLLKVMGYRRREVNAMILNSYFFYALISYLISIPIALGILNLMMRFFTEEYGVILPLQYRPIFLLQTLLILVLIFFAGTYISRRKIAKIPLQEVLKAYQE</sequence>
<feature type="domain" description="ABC3 transporter permease C-terminal" evidence="7">
    <location>
        <begin position="286"/>
        <end position="404"/>
    </location>
</feature>
<dbReference type="EMBL" id="FNYT01000005">
    <property type="protein sequence ID" value="SEI92072.1"/>
    <property type="molecule type" value="Genomic_DNA"/>
</dbReference>
<evidence type="ECO:0000313" key="10">
    <source>
        <dbReference type="Proteomes" id="UP000076878"/>
    </source>
</evidence>